<comment type="caution">
    <text evidence="3">The sequence shown here is derived from an EMBL/GenBank/DDBJ whole genome shotgun (WGS) entry which is preliminary data.</text>
</comment>
<keyword evidence="1" id="KW-0732">Signal</keyword>
<accession>A0A4S8HVV2</accession>
<dbReference type="InterPro" id="IPR029052">
    <property type="entry name" value="Metallo-depent_PP-like"/>
</dbReference>
<dbReference type="PROSITE" id="PS51352">
    <property type="entry name" value="THIOREDOXIN_2"/>
    <property type="match status" value="1"/>
</dbReference>
<dbReference type="InterPro" id="IPR013766">
    <property type="entry name" value="Thioredoxin_domain"/>
</dbReference>
<evidence type="ECO:0000313" key="4">
    <source>
        <dbReference type="Proteomes" id="UP000306918"/>
    </source>
</evidence>
<evidence type="ECO:0000259" key="2">
    <source>
        <dbReference type="PROSITE" id="PS51352"/>
    </source>
</evidence>
<feature type="chain" id="PRO_5020924556" evidence="1">
    <location>
        <begin position="24"/>
        <end position="867"/>
    </location>
</feature>
<dbReference type="GO" id="GO:0016787">
    <property type="term" value="F:hydrolase activity"/>
    <property type="evidence" value="ECO:0007669"/>
    <property type="project" value="InterPro"/>
</dbReference>
<dbReference type="CDD" id="cd02966">
    <property type="entry name" value="TlpA_like_family"/>
    <property type="match status" value="1"/>
</dbReference>
<proteinExistence type="predicted"/>
<dbReference type="Gene3D" id="3.40.30.10">
    <property type="entry name" value="Glutaredoxin"/>
    <property type="match status" value="1"/>
</dbReference>
<dbReference type="Gene3D" id="3.60.21.10">
    <property type="match status" value="1"/>
</dbReference>
<evidence type="ECO:0000256" key="1">
    <source>
        <dbReference type="SAM" id="SignalP"/>
    </source>
</evidence>
<dbReference type="PANTHER" id="PTHR46546:SF4">
    <property type="entry name" value="SHEWANELLA-LIKE PROTEIN PHOSPHATASE 1"/>
    <property type="match status" value="1"/>
</dbReference>
<gene>
    <name evidence="3" type="ORF">FAM09_12470</name>
</gene>
<name>A0A4S8HVV2_9BACT</name>
<dbReference type="Pfam" id="PF00149">
    <property type="entry name" value="Metallophos"/>
    <property type="match status" value="1"/>
</dbReference>
<feature type="signal peptide" evidence="1">
    <location>
        <begin position="1"/>
        <end position="23"/>
    </location>
</feature>
<dbReference type="SUPFAM" id="SSF52833">
    <property type="entry name" value="Thioredoxin-like"/>
    <property type="match status" value="1"/>
</dbReference>
<dbReference type="AlphaFoldDB" id="A0A4S8HVV2"/>
<protein>
    <submittedName>
        <fullName evidence="3">Redoxin domain-containing protein</fullName>
    </submittedName>
</protein>
<dbReference type="InterPro" id="IPR036249">
    <property type="entry name" value="Thioredoxin-like_sf"/>
</dbReference>
<dbReference type="SUPFAM" id="SSF56300">
    <property type="entry name" value="Metallo-dependent phosphatases"/>
    <property type="match status" value="1"/>
</dbReference>
<dbReference type="Pfam" id="PF13905">
    <property type="entry name" value="Thioredoxin_8"/>
    <property type="match status" value="1"/>
</dbReference>
<dbReference type="InterPro" id="IPR012336">
    <property type="entry name" value="Thioredoxin-like_fold"/>
</dbReference>
<keyword evidence="4" id="KW-1185">Reference proteome</keyword>
<evidence type="ECO:0000313" key="3">
    <source>
        <dbReference type="EMBL" id="THU39321.1"/>
    </source>
</evidence>
<dbReference type="Proteomes" id="UP000306918">
    <property type="component" value="Unassembled WGS sequence"/>
</dbReference>
<organism evidence="3 4">
    <name type="scientific">Niastella caeni</name>
    <dbReference type="NCBI Taxonomy" id="2569763"/>
    <lineage>
        <taxon>Bacteria</taxon>
        <taxon>Pseudomonadati</taxon>
        <taxon>Bacteroidota</taxon>
        <taxon>Chitinophagia</taxon>
        <taxon>Chitinophagales</taxon>
        <taxon>Chitinophagaceae</taxon>
        <taxon>Niastella</taxon>
    </lineage>
</organism>
<dbReference type="InterPro" id="IPR004843">
    <property type="entry name" value="Calcineurin-like_PHP"/>
</dbReference>
<dbReference type="PANTHER" id="PTHR46546">
    <property type="entry name" value="SHEWANELLA-LIKE PROTEIN PHOSPHATASE 1"/>
    <property type="match status" value="1"/>
</dbReference>
<dbReference type="RefSeq" id="WP_136577453.1">
    <property type="nucleotide sequence ID" value="NZ_STFF01000003.1"/>
</dbReference>
<reference evidence="3 4" key="1">
    <citation type="submission" date="2019-04" db="EMBL/GenBank/DDBJ databases">
        <title>Niastella caeni sp. nov., isolated from activated sludge.</title>
        <authorList>
            <person name="Sheng M."/>
        </authorList>
    </citation>
    <scope>NUCLEOTIDE SEQUENCE [LARGE SCALE GENOMIC DNA]</scope>
    <source>
        <strain evidence="3 4">HX-2-15</strain>
    </source>
</reference>
<feature type="domain" description="Thioredoxin" evidence="2">
    <location>
        <begin position="348"/>
        <end position="496"/>
    </location>
</feature>
<dbReference type="OrthoDB" id="983020at2"/>
<dbReference type="EMBL" id="STFF01000003">
    <property type="protein sequence ID" value="THU39321.1"/>
    <property type="molecule type" value="Genomic_DNA"/>
</dbReference>
<sequence length="867" mass="99766">MKMKSVALVISMTLLCVHVHAIAQIKPGNITVAMNNNSAGSNDSIQANFAPITPIGTRLEWNSYKQKLSGGKATWIYKTAQYVYIVLPFLTGPNQFWVAEPGDSIIISINNHNVQFSGKSADLFNLQHELFSIKEKMKAPTKEPILIYPLTAAQYFEWISWLDEYEQRFTGLINSYEGRVSKGMLTFLKERYLDRIVTRFEDLFTKLERFAKKDSLQTITKNDLSVIYDSTIAHKINKWFPYTTDGFVGEWSIFKKSIARKYNFQFDKDPLNSETKRKMLYYEKGLSLYKNKPLSRQQFLARFLVEDMMHDVKFGPELKEMLDKYYAEPGYPKYKAYVKEYETKGRKVRTGKRPSEFILTDTEGKVFSSEQLKGKIVLIDFWFTGCLGCVELTPVLKKIENEFADTNIVFLSISADKEKAKWLKSIKEKKYTTGQGINLYTNGKGMDDIMLYDFGINSYPTLFLLDDQFRIVENPLPNPRRDDGKYLIELIRRQRAEMNDGPYVFYGKDATTSYSFNSSEVVVKSFKDVMPQFPVQTDGKKIFNVQLKDELKIEESEFSRPEKLFVLSDIEGNFMALRNLLQSNKIIDENYNWTFGNGHLVFNGDMFDRGDQVTECLWLIYSLEEQAKAAGGYVHFILGNHEIMNLSGRDSYVKPKYKDNAAKLGKTYSELFSSDTELGRWLRTKNIIEKIGDLLFVHAGISPEVNELKLSVKQMNDLARPYYDKDSVARKSTDKSLALLYNTENSLSPFWYRLYYLESERKITMGGDKGGYDTLYKTPSAIIDQVLENYQVSKIITGHTIVEPNNTLSVQYNNRVINTDTPHANGISEGLLIVGKNFYRVNDKGQQNFLFSDSSQSENISVRLPTK</sequence>